<evidence type="ECO:0000256" key="5">
    <source>
        <dbReference type="ARBA" id="ARBA00023136"/>
    </source>
</evidence>
<dbReference type="EMBL" id="JALNMJ010000048">
    <property type="protein sequence ID" value="MCK7616188.1"/>
    <property type="molecule type" value="Genomic_DNA"/>
</dbReference>
<feature type="transmembrane region" description="Helical" evidence="6">
    <location>
        <begin position="149"/>
        <end position="168"/>
    </location>
</feature>
<evidence type="ECO:0000256" key="2">
    <source>
        <dbReference type="ARBA" id="ARBA00022448"/>
    </source>
</evidence>
<proteinExistence type="inferred from homology"/>
<dbReference type="Gene3D" id="1.10.3720.10">
    <property type="entry name" value="MetI-like"/>
    <property type="match status" value="1"/>
</dbReference>
<evidence type="ECO:0000256" key="3">
    <source>
        <dbReference type="ARBA" id="ARBA00022692"/>
    </source>
</evidence>
<keyword evidence="5 6" id="KW-0472">Membrane</keyword>
<evidence type="ECO:0000256" key="4">
    <source>
        <dbReference type="ARBA" id="ARBA00022989"/>
    </source>
</evidence>
<feature type="transmembrane region" description="Helical" evidence="6">
    <location>
        <begin position="116"/>
        <end position="137"/>
    </location>
</feature>
<feature type="transmembrane region" description="Helical" evidence="6">
    <location>
        <begin position="174"/>
        <end position="193"/>
    </location>
</feature>
<protein>
    <submittedName>
        <fullName evidence="8">ABC transporter permease</fullName>
    </submittedName>
</protein>
<dbReference type="Pfam" id="PF00528">
    <property type="entry name" value="BPD_transp_1"/>
    <property type="match status" value="1"/>
</dbReference>
<dbReference type="InterPro" id="IPR000515">
    <property type="entry name" value="MetI-like"/>
</dbReference>
<evidence type="ECO:0000313" key="8">
    <source>
        <dbReference type="EMBL" id="MCK7616188.1"/>
    </source>
</evidence>
<evidence type="ECO:0000259" key="7">
    <source>
        <dbReference type="PROSITE" id="PS50928"/>
    </source>
</evidence>
<keyword evidence="4 6" id="KW-1133">Transmembrane helix</keyword>
<accession>A0ABT0H3D0</accession>
<dbReference type="SUPFAM" id="SSF161098">
    <property type="entry name" value="MetI-like"/>
    <property type="match status" value="1"/>
</dbReference>
<gene>
    <name evidence="8" type="ORF">M0H32_28940</name>
</gene>
<feature type="domain" description="ABC transmembrane type-1" evidence="7">
    <location>
        <begin position="113"/>
        <end position="294"/>
    </location>
</feature>
<evidence type="ECO:0000256" key="1">
    <source>
        <dbReference type="ARBA" id="ARBA00004651"/>
    </source>
</evidence>
<keyword evidence="2 6" id="KW-0813">Transport</keyword>
<sequence>MNRAASEDANVRTYEDDGFRDTDYQAAGRTRNRLKSGIDRLAGAMRLADAIGAGTLKRFNGVIYALALFALGAWAWASGILQSIWELRDDVIYLTFGEWRDVTEFLSGDFSATLQHIPLVLVSGLLAILVGVPFGVWLSRPYMARYAEALMQVLNVGTTIPTLAILALSMSVLGIGSLPAVFGLFVATLLPIVRNAYAGCSSVPSHLIESATGMGMTPRQIMMRVEVPNALFVIFAGIRTALAINVGTVPLAFLIGGGGLGELIFQGIALNDFGMMLAGAIPVALLAVFVDFLLAQGQYWLVPRGVNPLR</sequence>
<dbReference type="InterPro" id="IPR035906">
    <property type="entry name" value="MetI-like_sf"/>
</dbReference>
<comment type="caution">
    <text evidence="8">The sequence shown here is derived from an EMBL/GenBank/DDBJ whole genome shotgun (WGS) entry which is preliminary data.</text>
</comment>
<comment type="similarity">
    <text evidence="6">Belongs to the binding-protein-dependent transport system permease family.</text>
</comment>
<dbReference type="InterPro" id="IPR051204">
    <property type="entry name" value="ABC_transp_perm/SBD"/>
</dbReference>
<dbReference type="PANTHER" id="PTHR30177:SF4">
    <property type="entry name" value="OSMOPROTECTANT IMPORT PERMEASE PROTEIN OSMW"/>
    <property type="match status" value="1"/>
</dbReference>
<dbReference type="CDD" id="cd06261">
    <property type="entry name" value="TM_PBP2"/>
    <property type="match status" value="1"/>
</dbReference>
<feature type="transmembrane region" description="Helical" evidence="6">
    <location>
        <begin position="273"/>
        <end position="294"/>
    </location>
</feature>
<feature type="transmembrane region" description="Helical" evidence="6">
    <location>
        <begin position="62"/>
        <end position="85"/>
    </location>
</feature>
<name>A0ABT0H3D0_9HYPH</name>
<dbReference type="Proteomes" id="UP001431221">
    <property type="component" value="Unassembled WGS sequence"/>
</dbReference>
<evidence type="ECO:0000256" key="6">
    <source>
        <dbReference type="RuleBase" id="RU363032"/>
    </source>
</evidence>
<reference evidence="8" key="1">
    <citation type="submission" date="2022-04" db="EMBL/GenBank/DDBJ databases">
        <title>Roseibium sp. CAU 1639 isolated from mud.</title>
        <authorList>
            <person name="Kim W."/>
        </authorList>
    </citation>
    <scope>NUCLEOTIDE SEQUENCE</scope>
    <source>
        <strain evidence="8">CAU 1639</strain>
    </source>
</reference>
<dbReference type="PROSITE" id="PS50928">
    <property type="entry name" value="ABC_TM1"/>
    <property type="match status" value="1"/>
</dbReference>
<organism evidence="8 9">
    <name type="scientific">Roseibium sediminicola</name>
    <dbReference type="NCBI Taxonomy" id="2933272"/>
    <lineage>
        <taxon>Bacteria</taxon>
        <taxon>Pseudomonadati</taxon>
        <taxon>Pseudomonadota</taxon>
        <taxon>Alphaproteobacteria</taxon>
        <taxon>Hyphomicrobiales</taxon>
        <taxon>Stappiaceae</taxon>
        <taxon>Roseibium</taxon>
    </lineage>
</organism>
<evidence type="ECO:0000313" key="9">
    <source>
        <dbReference type="Proteomes" id="UP001431221"/>
    </source>
</evidence>
<keyword evidence="3 6" id="KW-0812">Transmembrane</keyword>
<dbReference type="PANTHER" id="PTHR30177">
    <property type="entry name" value="GLYCINE BETAINE/L-PROLINE TRANSPORT SYSTEM PERMEASE PROTEIN PROW"/>
    <property type="match status" value="1"/>
</dbReference>
<dbReference type="RefSeq" id="WP_248160188.1">
    <property type="nucleotide sequence ID" value="NZ_JALNMJ010000048.1"/>
</dbReference>
<keyword evidence="9" id="KW-1185">Reference proteome</keyword>
<feature type="transmembrane region" description="Helical" evidence="6">
    <location>
        <begin position="229"/>
        <end position="253"/>
    </location>
</feature>
<comment type="subcellular location">
    <subcellularLocation>
        <location evidence="1 6">Cell membrane</location>
        <topology evidence="1 6">Multi-pass membrane protein</topology>
    </subcellularLocation>
</comment>